<evidence type="ECO:0000259" key="7">
    <source>
        <dbReference type="Pfam" id="PF04138"/>
    </source>
</evidence>
<dbReference type="RefSeq" id="WP_344339644.1">
    <property type="nucleotide sequence ID" value="NZ_BAAAQT010000001.1"/>
</dbReference>
<feature type="transmembrane region" description="Helical" evidence="6">
    <location>
        <begin position="128"/>
        <end position="145"/>
    </location>
</feature>
<evidence type="ECO:0000256" key="3">
    <source>
        <dbReference type="ARBA" id="ARBA00022692"/>
    </source>
</evidence>
<dbReference type="PANTHER" id="PTHR38459">
    <property type="entry name" value="PROPHAGE BACTOPRENOL-LINKED GLUCOSE TRANSLOCASE HOMOLOG"/>
    <property type="match status" value="1"/>
</dbReference>
<evidence type="ECO:0000313" key="8">
    <source>
        <dbReference type="EMBL" id="GAA2171019.1"/>
    </source>
</evidence>
<protein>
    <recommendedName>
        <fullName evidence="7">GtrA/DPMS transmembrane domain-containing protein</fullName>
    </recommendedName>
</protein>
<feature type="transmembrane region" description="Helical" evidence="6">
    <location>
        <begin position="94"/>
        <end position="116"/>
    </location>
</feature>
<sequence length="172" mass="18319">MAAAAEAAPGAAGSPGTRSDRLRRLAVQFAKFLVVGGISFTVDYGIFLLLHTVLGVPYVIASTVSFSLSLVLNYVLTLKYVFVAQPGRSVAKEFAIYVGLNIVALGLNQLILLLSVELLGVWPEVGKLIATAVVLVYNFIARKMLIERPRPRERAAAAERAAASTTQEGSDA</sequence>
<dbReference type="EMBL" id="BAAAQT010000001">
    <property type="protein sequence ID" value="GAA2171019.1"/>
    <property type="molecule type" value="Genomic_DNA"/>
</dbReference>
<reference evidence="8 9" key="1">
    <citation type="journal article" date="2019" name="Int. J. Syst. Evol. Microbiol.">
        <title>The Global Catalogue of Microorganisms (GCM) 10K type strain sequencing project: providing services to taxonomists for standard genome sequencing and annotation.</title>
        <authorList>
            <consortium name="The Broad Institute Genomics Platform"/>
            <consortium name="The Broad Institute Genome Sequencing Center for Infectious Disease"/>
            <person name="Wu L."/>
            <person name="Ma J."/>
        </authorList>
    </citation>
    <scope>NUCLEOTIDE SEQUENCE [LARGE SCALE GENOMIC DNA]</scope>
    <source>
        <strain evidence="8 9">JCM 16026</strain>
    </source>
</reference>
<feature type="domain" description="GtrA/DPMS transmembrane" evidence="7">
    <location>
        <begin position="31"/>
        <end position="145"/>
    </location>
</feature>
<feature type="transmembrane region" description="Helical" evidence="6">
    <location>
        <begin position="29"/>
        <end position="50"/>
    </location>
</feature>
<proteinExistence type="inferred from homology"/>
<organism evidence="8 9">
    <name type="scientific">Agrococcus versicolor</name>
    <dbReference type="NCBI Taxonomy" id="501482"/>
    <lineage>
        <taxon>Bacteria</taxon>
        <taxon>Bacillati</taxon>
        <taxon>Actinomycetota</taxon>
        <taxon>Actinomycetes</taxon>
        <taxon>Micrococcales</taxon>
        <taxon>Microbacteriaceae</taxon>
        <taxon>Agrococcus</taxon>
    </lineage>
</organism>
<comment type="subcellular location">
    <subcellularLocation>
        <location evidence="1">Membrane</location>
        <topology evidence="1">Multi-pass membrane protein</topology>
    </subcellularLocation>
</comment>
<keyword evidence="4 6" id="KW-1133">Transmembrane helix</keyword>
<evidence type="ECO:0000256" key="1">
    <source>
        <dbReference type="ARBA" id="ARBA00004141"/>
    </source>
</evidence>
<gene>
    <name evidence="8" type="ORF">GCM10009846_03370</name>
</gene>
<dbReference type="InterPro" id="IPR051401">
    <property type="entry name" value="GtrA_CellWall_Glycosyl"/>
</dbReference>
<comment type="caution">
    <text evidence="8">The sequence shown here is derived from an EMBL/GenBank/DDBJ whole genome shotgun (WGS) entry which is preliminary data.</text>
</comment>
<keyword evidence="5 6" id="KW-0472">Membrane</keyword>
<name>A0ABN3AJI9_9MICO</name>
<dbReference type="PANTHER" id="PTHR38459:SF1">
    <property type="entry name" value="PROPHAGE BACTOPRENOL-LINKED GLUCOSE TRANSLOCASE HOMOLOG"/>
    <property type="match status" value="1"/>
</dbReference>
<keyword evidence="3 6" id="KW-0812">Transmembrane</keyword>
<accession>A0ABN3AJI9</accession>
<evidence type="ECO:0000256" key="2">
    <source>
        <dbReference type="ARBA" id="ARBA00009399"/>
    </source>
</evidence>
<evidence type="ECO:0000256" key="6">
    <source>
        <dbReference type="SAM" id="Phobius"/>
    </source>
</evidence>
<evidence type="ECO:0000313" key="9">
    <source>
        <dbReference type="Proteomes" id="UP001501599"/>
    </source>
</evidence>
<keyword evidence="9" id="KW-1185">Reference proteome</keyword>
<feature type="transmembrane region" description="Helical" evidence="6">
    <location>
        <begin position="56"/>
        <end position="82"/>
    </location>
</feature>
<dbReference type="Proteomes" id="UP001501599">
    <property type="component" value="Unassembled WGS sequence"/>
</dbReference>
<comment type="similarity">
    <text evidence="2">Belongs to the GtrA family.</text>
</comment>
<evidence type="ECO:0000256" key="4">
    <source>
        <dbReference type="ARBA" id="ARBA00022989"/>
    </source>
</evidence>
<evidence type="ECO:0000256" key="5">
    <source>
        <dbReference type="ARBA" id="ARBA00023136"/>
    </source>
</evidence>
<dbReference type="Pfam" id="PF04138">
    <property type="entry name" value="GtrA_DPMS_TM"/>
    <property type="match status" value="1"/>
</dbReference>
<dbReference type="InterPro" id="IPR007267">
    <property type="entry name" value="GtrA_DPMS_TM"/>
</dbReference>